<evidence type="ECO:0000256" key="1">
    <source>
        <dbReference type="ARBA" id="ARBA00022692"/>
    </source>
</evidence>
<organism evidence="6 7">
    <name type="scientific">Centipeda periodontii DSM 2778</name>
    <dbReference type="NCBI Taxonomy" id="888060"/>
    <lineage>
        <taxon>Bacteria</taxon>
        <taxon>Bacillati</taxon>
        <taxon>Bacillota</taxon>
        <taxon>Negativicutes</taxon>
        <taxon>Selenomonadales</taxon>
        <taxon>Selenomonadaceae</taxon>
        <taxon>Centipeda</taxon>
    </lineage>
</organism>
<accession>F5RPP0</accession>
<feature type="chain" id="PRO_5003326105" description="P-type conjugative transfer protein TrbL" evidence="5">
    <location>
        <begin position="35"/>
        <end position="571"/>
    </location>
</feature>
<dbReference type="GO" id="GO:0030255">
    <property type="term" value="P:protein secretion by the type IV secretion system"/>
    <property type="evidence" value="ECO:0007669"/>
    <property type="project" value="InterPro"/>
</dbReference>
<name>F5RPP0_9FIRM</name>
<dbReference type="STRING" id="888060.HMPREF9081_2226"/>
<feature type="transmembrane region" description="Helical" evidence="4">
    <location>
        <begin position="329"/>
        <end position="349"/>
    </location>
</feature>
<dbReference type="OrthoDB" id="9788052at2"/>
<sequence>MMKQKIQALYPHIKLGMALMLVIVLLADSSVASAAGFSSDIGLKAGDGSFQNNLTTITNGMFTAARIISTIMIALAGLMIVFNVESANKTTWNIILGIGLALNFGTVLMSAYGGYVGAGGDQVAFEYKMHVDADKNSKWYDFLQPFTRTYIDYTKSGAVAIIPIAGKLLIVLTAISASIKVSLDLISGDKMKFLVQTLLETGFYLFLILNWYGHGIDIMGSLCNGFESIGYHAGGYTSADGARGNSLIENAVAMFSTGYGAAEKAFSIRSPISSLVTILCLVVMFILLLLAGLELLMAKIEFFTMAMITILLIPFVALPQTKFLFERALGAMFNLAIKGSVISFLAAMSSKILTDYCEEFAKIATDESSGGIIGNMPVLIQMVVVSFLLYLLIKKIPELVQGLLSGSPSLSSASMTQTAKNVTSTAVATGAAVASGGASVAGNMAKAAASSYGAGGAAGGGGIAGLARAGASAMNTGAGMMMSAAGGGLSDTMGKSTVGRSVNAGRAAAQRYFGVAEGQQTPTVTGLAVSGGKSVIGGALNASGSIASGVRGATSVAKDVARDISKYSPIK</sequence>
<evidence type="ECO:0000256" key="3">
    <source>
        <dbReference type="ARBA" id="ARBA00023136"/>
    </source>
</evidence>
<feature type="transmembrane region" description="Helical" evidence="4">
    <location>
        <begin position="370"/>
        <end position="393"/>
    </location>
</feature>
<dbReference type="EMBL" id="AFHQ01000054">
    <property type="protein sequence ID" value="EGK57708.1"/>
    <property type="molecule type" value="Genomic_DNA"/>
</dbReference>
<evidence type="ECO:0000256" key="5">
    <source>
        <dbReference type="SAM" id="SignalP"/>
    </source>
</evidence>
<keyword evidence="2 4" id="KW-1133">Transmembrane helix</keyword>
<evidence type="ECO:0000313" key="6">
    <source>
        <dbReference type="EMBL" id="EGK57708.1"/>
    </source>
</evidence>
<reference evidence="6 7" key="1">
    <citation type="submission" date="2011-04" db="EMBL/GenBank/DDBJ databases">
        <authorList>
            <person name="Muzny D."/>
            <person name="Qin X."/>
            <person name="Deng J."/>
            <person name="Jiang H."/>
            <person name="Liu Y."/>
            <person name="Qu J."/>
            <person name="Song X.-Z."/>
            <person name="Zhang L."/>
            <person name="Thornton R."/>
            <person name="Coyle M."/>
            <person name="Francisco L."/>
            <person name="Jackson L."/>
            <person name="Javaid M."/>
            <person name="Korchina V."/>
            <person name="Kovar C."/>
            <person name="Mata R."/>
            <person name="Mathew T."/>
            <person name="Ngo R."/>
            <person name="Nguyen L."/>
            <person name="Nguyen N."/>
            <person name="Okwuonu G."/>
            <person name="Ongeri F."/>
            <person name="Pham C."/>
            <person name="Simmons D."/>
            <person name="Wilczek-Boney K."/>
            <person name="Hale W."/>
            <person name="Jakkamsetti A."/>
            <person name="Pham P."/>
            <person name="Ruth R."/>
            <person name="San Lucas F."/>
            <person name="Warren J."/>
            <person name="Zhang J."/>
            <person name="Zhao Z."/>
            <person name="Zhou C."/>
            <person name="Zhu D."/>
            <person name="Lee S."/>
            <person name="Bess C."/>
            <person name="Blankenburg K."/>
            <person name="Forbes L."/>
            <person name="Fu Q."/>
            <person name="Gubbala S."/>
            <person name="Hirani K."/>
            <person name="Jayaseelan J.C."/>
            <person name="Lara F."/>
            <person name="Munidasa M."/>
            <person name="Palculict T."/>
            <person name="Patil S."/>
            <person name="Pu L.-L."/>
            <person name="Saada N."/>
            <person name="Tang L."/>
            <person name="Weissenberger G."/>
            <person name="Zhu Y."/>
            <person name="Hemphill L."/>
            <person name="Shang Y."/>
            <person name="Youmans B."/>
            <person name="Ayvaz T."/>
            <person name="Ross M."/>
            <person name="Santibanez J."/>
            <person name="Aqrawi P."/>
            <person name="Gross S."/>
            <person name="Joshi V."/>
            <person name="Fowler G."/>
            <person name="Nazareth L."/>
            <person name="Reid J."/>
            <person name="Worley K."/>
            <person name="Petrosino J."/>
            <person name="Highlander S."/>
            <person name="Gibbs R."/>
        </authorList>
    </citation>
    <scope>NUCLEOTIDE SEQUENCE [LARGE SCALE GENOMIC DNA]</scope>
    <source>
        <strain evidence="6 7">DSM 2778</strain>
    </source>
</reference>
<feature type="transmembrane region" description="Helical" evidence="4">
    <location>
        <begin position="94"/>
        <end position="115"/>
    </location>
</feature>
<gene>
    <name evidence="6" type="ORF">HMPREF9081_2226</name>
</gene>
<dbReference type="Pfam" id="PF04610">
    <property type="entry name" value="TrbL"/>
    <property type="match status" value="1"/>
</dbReference>
<feature type="transmembrane region" description="Helical" evidence="4">
    <location>
        <begin position="58"/>
        <end position="82"/>
    </location>
</feature>
<feature type="transmembrane region" description="Helical" evidence="4">
    <location>
        <begin position="193"/>
        <end position="212"/>
    </location>
</feature>
<dbReference type="Proteomes" id="UP000004067">
    <property type="component" value="Unassembled WGS sequence"/>
</dbReference>
<dbReference type="InterPro" id="IPR007688">
    <property type="entry name" value="Conjugal_tfr_TrbL/VirB6"/>
</dbReference>
<feature type="signal peptide" evidence="5">
    <location>
        <begin position="1"/>
        <end position="34"/>
    </location>
</feature>
<evidence type="ECO:0000313" key="7">
    <source>
        <dbReference type="Proteomes" id="UP000004067"/>
    </source>
</evidence>
<keyword evidence="1 4" id="KW-0812">Transmembrane</keyword>
<feature type="transmembrane region" description="Helical" evidence="4">
    <location>
        <begin position="158"/>
        <end position="181"/>
    </location>
</feature>
<evidence type="ECO:0000256" key="2">
    <source>
        <dbReference type="ARBA" id="ARBA00022989"/>
    </source>
</evidence>
<keyword evidence="7" id="KW-1185">Reference proteome</keyword>
<proteinExistence type="predicted"/>
<feature type="transmembrane region" description="Helical" evidence="4">
    <location>
        <begin position="272"/>
        <end position="293"/>
    </location>
</feature>
<comment type="caution">
    <text evidence="6">The sequence shown here is derived from an EMBL/GenBank/DDBJ whole genome shotgun (WGS) entry which is preliminary data.</text>
</comment>
<evidence type="ECO:0008006" key="8">
    <source>
        <dbReference type="Google" id="ProtNLM"/>
    </source>
</evidence>
<feature type="transmembrane region" description="Helical" evidence="4">
    <location>
        <begin position="300"/>
        <end position="317"/>
    </location>
</feature>
<keyword evidence="5" id="KW-0732">Signal</keyword>
<dbReference type="eggNOG" id="COG3846">
    <property type="taxonomic scope" value="Bacteria"/>
</dbReference>
<protein>
    <recommendedName>
        <fullName evidence="8">P-type conjugative transfer protein TrbL</fullName>
    </recommendedName>
</protein>
<dbReference type="AlphaFoldDB" id="F5RPP0"/>
<dbReference type="HOGENOM" id="CLU_474775_0_0_9"/>
<evidence type="ECO:0000256" key="4">
    <source>
        <dbReference type="SAM" id="Phobius"/>
    </source>
</evidence>
<keyword evidence="3 4" id="KW-0472">Membrane</keyword>